<proteinExistence type="predicted"/>
<dbReference type="SUPFAM" id="SSF46894">
    <property type="entry name" value="C-terminal effector domain of the bipartite response regulators"/>
    <property type="match status" value="1"/>
</dbReference>
<keyword evidence="1" id="KW-0805">Transcription regulation</keyword>
<dbReference type="PRINTS" id="PR00038">
    <property type="entry name" value="HTHLUXR"/>
</dbReference>
<dbReference type="GO" id="GO:0006355">
    <property type="term" value="P:regulation of DNA-templated transcription"/>
    <property type="evidence" value="ECO:0007669"/>
    <property type="project" value="InterPro"/>
</dbReference>
<name>A0A5M9ZD26_9BIFI</name>
<protein>
    <submittedName>
        <fullName evidence="7">Response regulator transcription factor</fullName>
    </submittedName>
</protein>
<dbReference type="InterPro" id="IPR001789">
    <property type="entry name" value="Sig_transdc_resp-reg_receiver"/>
</dbReference>
<evidence type="ECO:0000256" key="1">
    <source>
        <dbReference type="ARBA" id="ARBA00023015"/>
    </source>
</evidence>
<keyword evidence="4" id="KW-0597">Phosphoprotein</keyword>
<dbReference type="GO" id="GO:0000160">
    <property type="term" value="P:phosphorelay signal transduction system"/>
    <property type="evidence" value="ECO:0007669"/>
    <property type="project" value="InterPro"/>
</dbReference>
<dbReference type="PROSITE" id="PS50043">
    <property type="entry name" value="HTH_LUXR_2"/>
    <property type="match status" value="1"/>
</dbReference>
<feature type="modified residue" description="4-aspartylphosphate" evidence="4">
    <location>
        <position position="54"/>
    </location>
</feature>
<dbReference type="PROSITE" id="PS50110">
    <property type="entry name" value="RESPONSE_REGULATORY"/>
    <property type="match status" value="1"/>
</dbReference>
<sequence>MLIMDNDRMALLAMRTILAGILTDIAILPPVTEGAQAIRQCTDAVDPPSILLADVAMNDINGPAVVRTIRRENATTAVLAITASVVERHAGEMADAGAQGIISKNDDARLQALAIRQVLAGHTWQPENGDVRFQTVADAHRRILAQGDTSLTAREMEITDLWSRGRTVPEIAQELNIGATTVRTHLNRAAGKLGAGNLKELIGAWIRMTMH</sequence>
<evidence type="ECO:0000259" key="6">
    <source>
        <dbReference type="PROSITE" id="PS50110"/>
    </source>
</evidence>
<dbReference type="AlphaFoldDB" id="A0A5M9ZD26"/>
<evidence type="ECO:0000256" key="3">
    <source>
        <dbReference type="ARBA" id="ARBA00023163"/>
    </source>
</evidence>
<evidence type="ECO:0000313" key="8">
    <source>
        <dbReference type="Proteomes" id="UP000326060"/>
    </source>
</evidence>
<evidence type="ECO:0000313" key="7">
    <source>
        <dbReference type="EMBL" id="KAA8816669.1"/>
    </source>
</evidence>
<dbReference type="Pfam" id="PF00072">
    <property type="entry name" value="Response_reg"/>
    <property type="match status" value="1"/>
</dbReference>
<dbReference type="CDD" id="cd06170">
    <property type="entry name" value="LuxR_C_like"/>
    <property type="match status" value="1"/>
</dbReference>
<accession>A0A5M9ZD26</accession>
<evidence type="ECO:0000259" key="5">
    <source>
        <dbReference type="PROSITE" id="PS50043"/>
    </source>
</evidence>
<feature type="domain" description="HTH luxR-type" evidence="5">
    <location>
        <begin position="144"/>
        <end position="209"/>
    </location>
</feature>
<dbReference type="EMBL" id="RZJP01000002">
    <property type="protein sequence ID" value="KAA8816669.1"/>
    <property type="molecule type" value="Genomic_DNA"/>
</dbReference>
<dbReference type="SMART" id="SM00448">
    <property type="entry name" value="REC"/>
    <property type="match status" value="1"/>
</dbReference>
<gene>
    <name evidence="7" type="ORF">EMB92_06585</name>
</gene>
<dbReference type="GO" id="GO:0003677">
    <property type="term" value="F:DNA binding"/>
    <property type="evidence" value="ECO:0007669"/>
    <property type="project" value="UniProtKB-KW"/>
</dbReference>
<dbReference type="InterPro" id="IPR000792">
    <property type="entry name" value="Tscrpt_reg_LuxR_C"/>
</dbReference>
<keyword evidence="3" id="KW-0804">Transcription</keyword>
<dbReference type="SMART" id="SM00421">
    <property type="entry name" value="HTH_LUXR"/>
    <property type="match status" value="1"/>
</dbReference>
<keyword evidence="2" id="KW-0238">DNA-binding</keyword>
<dbReference type="SUPFAM" id="SSF52172">
    <property type="entry name" value="CheY-like"/>
    <property type="match status" value="1"/>
</dbReference>
<comment type="caution">
    <text evidence="7">The sequence shown here is derived from an EMBL/GenBank/DDBJ whole genome shotgun (WGS) entry which is preliminary data.</text>
</comment>
<reference evidence="7 8" key="1">
    <citation type="journal article" date="2019" name="Syst. Appl. Microbiol.">
        <title>Characterization of Bifidobacterium species in feaces of the Egyptian fruit bat: Description of B. vespertilionis sp. nov. and B. rousetti sp. nov.</title>
        <authorList>
            <person name="Modesto M."/>
            <person name="Satti M."/>
            <person name="Watanabe K."/>
            <person name="Puglisi E."/>
            <person name="Morelli L."/>
            <person name="Huang C.-H."/>
            <person name="Liou J.-S."/>
            <person name="Miyashita M."/>
            <person name="Tamura T."/>
            <person name="Saito S."/>
            <person name="Mori K."/>
            <person name="Huang L."/>
            <person name="Sciavilla P."/>
            <person name="Sandri C."/>
            <person name="Spiezio C."/>
            <person name="Vitali F."/>
            <person name="Cavalieri D."/>
            <person name="Perpetuini G."/>
            <person name="Tofalo R."/>
            <person name="Bonetti A."/>
            <person name="Arita M."/>
            <person name="Mattarelli P."/>
        </authorList>
    </citation>
    <scope>NUCLEOTIDE SEQUENCE [LARGE SCALE GENOMIC DNA]</scope>
    <source>
        <strain evidence="7 8">RST27</strain>
    </source>
</reference>
<dbReference type="InterPro" id="IPR011006">
    <property type="entry name" value="CheY-like_superfamily"/>
</dbReference>
<evidence type="ECO:0000256" key="4">
    <source>
        <dbReference type="PROSITE-ProRule" id="PRU00169"/>
    </source>
</evidence>
<evidence type="ECO:0000256" key="2">
    <source>
        <dbReference type="ARBA" id="ARBA00023125"/>
    </source>
</evidence>
<dbReference type="PANTHER" id="PTHR44688:SF16">
    <property type="entry name" value="DNA-BINDING TRANSCRIPTIONAL ACTIVATOR DEVR_DOSR"/>
    <property type="match status" value="1"/>
</dbReference>
<dbReference type="InterPro" id="IPR016032">
    <property type="entry name" value="Sig_transdc_resp-reg_C-effctor"/>
</dbReference>
<organism evidence="7 8">
    <name type="scientific">Bifidobacterium callitrichos</name>
    <dbReference type="NCBI Taxonomy" id="762209"/>
    <lineage>
        <taxon>Bacteria</taxon>
        <taxon>Bacillati</taxon>
        <taxon>Actinomycetota</taxon>
        <taxon>Actinomycetes</taxon>
        <taxon>Bifidobacteriales</taxon>
        <taxon>Bifidobacteriaceae</taxon>
        <taxon>Bifidobacterium</taxon>
    </lineage>
</organism>
<dbReference type="Proteomes" id="UP000326060">
    <property type="component" value="Unassembled WGS sequence"/>
</dbReference>
<dbReference type="Gene3D" id="3.40.50.2300">
    <property type="match status" value="1"/>
</dbReference>
<dbReference type="PROSITE" id="PS00622">
    <property type="entry name" value="HTH_LUXR_1"/>
    <property type="match status" value="1"/>
</dbReference>
<feature type="domain" description="Response regulatory" evidence="6">
    <location>
        <begin position="1"/>
        <end position="119"/>
    </location>
</feature>
<dbReference type="PANTHER" id="PTHR44688">
    <property type="entry name" value="DNA-BINDING TRANSCRIPTIONAL ACTIVATOR DEVR_DOSR"/>
    <property type="match status" value="1"/>
</dbReference>
<dbReference type="Pfam" id="PF00196">
    <property type="entry name" value="GerE"/>
    <property type="match status" value="1"/>
</dbReference>